<name>A0ABP9AQM1_9MICO</name>
<feature type="domain" description="ABC transporter" evidence="5">
    <location>
        <begin position="6"/>
        <end position="254"/>
    </location>
</feature>
<dbReference type="PROSITE" id="PS50893">
    <property type="entry name" value="ABC_TRANSPORTER_2"/>
    <property type="match status" value="2"/>
</dbReference>
<protein>
    <submittedName>
        <fullName evidence="6">ABC transporter ATP-binding protein</fullName>
    </submittedName>
</protein>
<dbReference type="Gene3D" id="3.40.50.300">
    <property type="entry name" value="P-loop containing nucleotide triphosphate hydrolases"/>
    <property type="match status" value="2"/>
</dbReference>
<evidence type="ECO:0000313" key="7">
    <source>
        <dbReference type="Proteomes" id="UP001501645"/>
    </source>
</evidence>
<evidence type="ECO:0000313" key="6">
    <source>
        <dbReference type="EMBL" id="GAA4784850.1"/>
    </source>
</evidence>
<gene>
    <name evidence="6" type="ORF">GCM10023351_33120</name>
</gene>
<keyword evidence="2" id="KW-0813">Transport</keyword>
<evidence type="ECO:0000256" key="2">
    <source>
        <dbReference type="ARBA" id="ARBA00022448"/>
    </source>
</evidence>
<dbReference type="EMBL" id="BAABKO010000007">
    <property type="protein sequence ID" value="GAA4784850.1"/>
    <property type="molecule type" value="Genomic_DNA"/>
</dbReference>
<keyword evidence="7" id="KW-1185">Reference proteome</keyword>
<accession>A0ABP9AQM1</accession>
<dbReference type="RefSeq" id="WP_345441813.1">
    <property type="nucleotide sequence ID" value="NZ_BAABKO010000007.1"/>
</dbReference>
<dbReference type="GO" id="GO:0005524">
    <property type="term" value="F:ATP binding"/>
    <property type="evidence" value="ECO:0007669"/>
    <property type="project" value="UniProtKB-KW"/>
</dbReference>
<dbReference type="InterPro" id="IPR027417">
    <property type="entry name" value="P-loop_NTPase"/>
</dbReference>
<proteinExistence type="inferred from homology"/>
<dbReference type="PANTHER" id="PTHR43776:SF7">
    <property type="entry name" value="D,D-DIPEPTIDE TRANSPORT ATP-BINDING PROTEIN DDPF-RELATED"/>
    <property type="match status" value="1"/>
</dbReference>
<keyword evidence="4 6" id="KW-0067">ATP-binding</keyword>
<evidence type="ECO:0000256" key="4">
    <source>
        <dbReference type="ARBA" id="ARBA00022840"/>
    </source>
</evidence>
<dbReference type="InterPro" id="IPR017871">
    <property type="entry name" value="ABC_transporter-like_CS"/>
</dbReference>
<dbReference type="InterPro" id="IPR003439">
    <property type="entry name" value="ABC_transporter-like_ATP-bd"/>
</dbReference>
<dbReference type="NCBIfam" id="NF008453">
    <property type="entry name" value="PRK11308.1"/>
    <property type="match status" value="2"/>
</dbReference>
<evidence type="ECO:0000256" key="3">
    <source>
        <dbReference type="ARBA" id="ARBA00022741"/>
    </source>
</evidence>
<evidence type="ECO:0000256" key="1">
    <source>
        <dbReference type="ARBA" id="ARBA00005417"/>
    </source>
</evidence>
<organism evidence="6 7">
    <name type="scientific">Microbacterium gilvum</name>
    <dbReference type="NCBI Taxonomy" id="1336204"/>
    <lineage>
        <taxon>Bacteria</taxon>
        <taxon>Bacillati</taxon>
        <taxon>Actinomycetota</taxon>
        <taxon>Actinomycetes</taxon>
        <taxon>Micrococcales</taxon>
        <taxon>Microbacteriaceae</taxon>
        <taxon>Microbacterium</taxon>
    </lineage>
</organism>
<dbReference type="InterPro" id="IPR013563">
    <property type="entry name" value="Oligopep_ABC_C"/>
</dbReference>
<keyword evidence="3" id="KW-0547">Nucleotide-binding</keyword>
<dbReference type="InterPro" id="IPR050319">
    <property type="entry name" value="ABC_transp_ATP-bind"/>
</dbReference>
<dbReference type="Pfam" id="PF08352">
    <property type="entry name" value="oligo_HPY"/>
    <property type="match status" value="2"/>
</dbReference>
<sequence>MTAPIVRVSGLRVAYGTSAHHAVDGVDLEVAPGEIVSIVGESGSGKSTTVAALIGLLPEGARVHEGSIEVDGVDVVGLDEKALRRLLAGTVGYVPQDPTISLDPVQTVGSQIDEVFRLHGSVPRSAIRDASIAILRRVGIDRPEVRHGQYPHELSGGMRQRVLIGIALAGRPRLIVADEPTSGLDVTVQKTVLDELVALARDEGVAVVLVTHDLGVAHDRSQRIVVMQKGRIVEEGPAAGVFRSPAHPYTRRLIAAVPTLAHPVLRPPAREDPPAEPVLRAEGIRKTFRLSGARGARDLVAVDDISLAVGRGRTLGIVGESGSGKSTLARILAGLTEPTEGTVRLDGRDVAGAGRRERRELRRQVQYVYQNPFASLDPRFTVERVIAEPLTAFRVGDRATRRRRVAELLDLVALPSDVARRTPVALSGGQRQRVAIARALALEPRLLILDEPVSALDVSVQEQVLRLLVSVQEELGLTSVFISHDLAVVRLVSDEVLVVQGGRAVEAGRTQEIFDAPQHAYTRALLDAIPGPRDDVTRR</sequence>
<dbReference type="PANTHER" id="PTHR43776">
    <property type="entry name" value="TRANSPORT ATP-BINDING PROTEIN"/>
    <property type="match status" value="1"/>
</dbReference>
<comment type="caution">
    <text evidence="6">The sequence shown here is derived from an EMBL/GenBank/DDBJ whole genome shotgun (WGS) entry which is preliminary data.</text>
</comment>
<dbReference type="InterPro" id="IPR003593">
    <property type="entry name" value="AAA+_ATPase"/>
</dbReference>
<dbReference type="SMART" id="SM00382">
    <property type="entry name" value="AAA"/>
    <property type="match status" value="2"/>
</dbReference>
<evidence type="ECO:0000259" key="5">
    <source>
        <dbReference type="PROSITE" id="PS50893"/>
    </source>
</evidence>
<reference evidence="7" key="1">
    <citation type="journal article" date="2019" name="Int. J. Syst. Evol. Microbiol.">
        <title>The Global Catalogue of Microorganisms (GCM) 10K type strain sequencing project: providing services to taxonomists for standard genome sequencing and annotation.</title>
        <authorList>
            <consortium name="The Broad Institute Genomics Platform"/>
            <consortium name="The Broad Institute Genome Sequencing Center for Infectious Disease"/>
            <person name="Wu L."/>
            <person name="Ma J."/>
        </authorList>
    </citation>
    <scope>NUCLEOTIDE SEQUENCE [LARGE SCALE GENOMIC DNA]</scope>
    <source>
        <strain evidence="7">JCM 18537</strain>
    </source>
</reference>
<dbReference type="Proteomes" id="UP001501645">
    <property type="component" value="Unassembled WGS sequence"/>
</dbReference>
<comment type="similarity">
    <text evidence="1">Belongs to the ABC transporter superfamily.</text>
</comment>
<dbReference type="NCBIfam" id="NF007739">
    <property type="entry name" value="PRK10419.1"/>
    <property type="match status" value="2"/>
</dbReference>
<dbReference type="Pfam" id="PF00005">
    <property type="entry name" value="ABC_tran"/>
    <property type="match status" value="2"/>
</dbReference>
<dbReference type="PROSITE" id="PS00211">
    <property type="entry name" value="ABC_TRANSPORTER_1"/>
    <property type="match status" value="2"/>
</dbReference>
<dbReference type="CDD" id="cd03257">
    <property type="entry name" value="ABC_NikE_OppD_transporters"/>
    <property type="match status" value="2"/>
</dbReference>
<dbReference type="SUPFAM" id="SSF52540">
    <property type="entry name" value="P-loop containing nucleoside triphosphate hydrolases"/>
    <property type="match status" value="2"/>
</dbReference>
<feature type="domain" description="ABC transporter" evidence="5">
    <location>
        <begin position="279"/>
        <end position="526"/>
    </location>
</feature>